<dbReference type="AlphaFoldDB" id="A0AAV1KJ43"/>
<evidence type="ECO:0000256" key="6">
    <source>
        <dbReference type="ARBA" id="ARBA00022801"/>
    </source>
</evidence>
<dbReference type="InterPro" id="IPR001314">
    <property type="entry name" value="Peptidase_S1A"/>
</dbReference>
<comment type="catalytic activity">
    <reaction evidence="11">
        <text>Preferential cleavage: Arg-|-Xaa, Lys-|-Xaa.</text>
        <dbReference type="EC" id="3.4.21.4"/>
    </reaction>
</comment>
<dbReference type="InterPro" id="IPR009003">
    <property type="entry name" value="Peptidase_S1_PA"/>
</dbReference>
<keyword evidence="5" id="KW-0222">Digestion</keyword>
<organism evidence="17 18">
    <name type="scientific">Parnassius mnemosyne</name>
    <name type="common">clouded apollo</name>
    <dbReference type="NCBI Taxonomy" id="213953"/>
    <lineage>
        <taxon>Eukaryota</taxon>
        <taxon>Metazoa</taxon>
        <taxon>Ecdysozoa</taxon>
        <taxon>Arthropoda</taxon>
        <taxon>Hexapoda</taxon>
        <taxon>Insecta</taxon>
        <taxon>Pterygota</taxon>
        <taxon>Neoptera</taxon>
        <taxon>Endopterygota</taxon>
        <taxon>Lepidoptera</taxon>
        <taxon>Glossata</taxon>
        <taxon>Ditrysia</taxon>
        <taxon>Papilionoidea</taxon>
        <taxon>Papilionidae</taxon>
        <taxon>Parnassiinae</taxon>
        <taxon>Parnassini</taxon>
        <taxon>Parnassius</taxon>
        <taxon>Driopa</taxon>
    </lineage>
</organism>
<proteinExistence type="inferred from homology"/>
<keyword evidence="18" id="KW-1185">Reference proteome</keyword>
<comment type="function">
    <text evidence="13">Fibrinolytic activity; shows preferential cleavage of Arg-Gly bonds in all three fibrinogen chains. Contact with the caterpillars causes severe bleeding, due the anticoagulant effect of the protein.</text>
</comment>
<evidence type="ECO:0000256" key="3">
    <source>
        <dbReference type="ARBA" id="ARBA00022656"/>
    </source>
</evidence>
<comment type="subcellular location">
    <subcellularLocation>
        <location evidence="1">Secreted</location>
        <location evidence="1">Extracellular space</location>
    </subcellularLocation>
</comment>
<keyword evidence="4 15" id="KW-0645">Protease</keyword>
<sequence length="272" mass="29538">MFTGHPFEKLNEDQKSRIVGGVDAPEGYAAHMAALVWGDTVKSLMCGGSIVSKQHILTAAHCIDPMVMWGGELMPSFHAVVGSNQWNSNKTIAKFSHHVNHPNWDWVTIKNDIGVLVLEEKLELNARVAIAPLSFEWVHGGTPTSATGWGRIGTWSSIPYNLQLLHMETISPQLCAEAIREASQTWGPAPPLNSEVELCTFHSVGHGMCNGDSGSALISRETGCQIGIVSWGFPCAIGAPDVFVRINPYKSFLLATIGDIINSYSCNMPIEL</sequence>
<evidence type="ECO:0000256" key="5">
    <source>
        <dbReference type="ARBA" id="ARBA00022757"/>
    </source>
</evidence>
<comment type="caution">
    <text evidence="17">The sequence shown here is derived from an EMBL/GenBank/DDBJ whole genome shotgun (WGS) entry which is preliminary data.</text>
</comment>
<keyword evidence="6 15" id="KW-0378">Hydrolase</keyword>
<feature type="domain" description="Peptidase S1" evidence="16">
    <location>
        <begin position="18"/>
        <end position="258"/>
    </location>
</feature>
<dbReference type="PANTHER" id="PTHR24276">
    <property type="entry name" value="POLYSERASE-RELATED"/>
    <property type="match status" value="1"/>
</dbReference>
<dbReference type="Gene3D" id="2.40.10.10">
    <property type="entry name" value="Trypsin-like serine proteases"/>
    <property type="match status" value="1"/>
</dbReference>
<accession>A0AAV1KJ43</accession>
<keyword evidence="8" id="KW-0865">Zymogen</keyword>
<gene>
    <name evidence="17" type="ORF">PARMNEM_LOCUS4517</name>
</gene>
<evidence type="ECO:0000256" key="12">
    <source>
        <dbReference type="ARBA" id="ARBA00038868"/>
    </source>
</evidence>
<evidence type="ECO:0000313" key="17">
    <source>
        <dbReference type="EMBL" id="CAK1583073.1"/>
    </source>
</evidence>
<keyword evidence="9" id="KW-1015">Disulfide bond</keyword>
<dbReference type="InterPro" id="IPR018114">
    <property type="entry name" value="TRYPSIN_HIS"/>
</dbReference>
<protein>
    <recommendedName>
        <fullName evidence="12">trypsin</fullName>
        <ecNumber evidence="12">3.4.21.4</ecNumber>
    </recommendedName>
</protein>
<dbReference type="Pfam" id="PF00089">
    <property type="entry name" value="Trypsin"/>
    <property type="match status" value="1"/>
</dbReference>
<keyword evidence="14" id="KW-1205">Fibrinolytic toxin</keyword>
<dbReference type="GO" id="GO:0090729">
    <property type="term" value="F:toxin activity"/>
    <property type="evidence" value="ECO:0007669"/>
    <property type="project" value="UniProtKB-KW"/>
</dbReference>
<dbReference type="EC" id="3.4.21.4" evidence="12"/>
<dbReference type="PROSITE" id="PS50240">
    <property type="entry name" value="TRYPSIN_DOM"/>
    <property type="match status" value="1"/>
</dbReference>
<evidence type="ECO:0000256" key="2">
    <source>
        <dbReference type="ARBA" id="ARBA00007664"/>
    </source>
</evidence>
<evidence type="ECO:0000256" key="15">
    <source>
        <dbReference type="RuleBase" id="RU363034"/>
    </source>
</evidence>
<evidence type="ECO:0000256" key="14">
    <source>
        <dbReference type="ARBA" id="ARBA00084094"/>
    </source>
</evidence>
<evidence type="ECO:0000256" key="1">
    <source>
        <dbReference type="ARBA" id="ARBA00004239"/>
    </source>
</evidence>
<dbReference type="InterPro" id="IPR033116">
    <property type="entry name" value="TRYPSIN_SER"/>
</dbReference>
<dbReference type="SUPFAM" id="SSF50494">
    <property type="entry name" value="Trypsin-like serine proteases"/>
    <property type="match status" value="1"/>
</dbReference>
<evidence type="ECO:0000256" key="10">
    <source>
        <dbReference type="ARBA" id="ARBA00023240"/>
    </source>
</evidence>
<dbReference type="InterPro" id="IPR001254">
    <property type="entry name" value="Trypsin_dom"/>
</dbReference>
<name>A0AAV1KJ43_9NEOP</name>
<evidence type="ECO:0000259" key="16">
    <source>
        <dbReference type="PROSITE" id="PS50240"/>
    </source>
</evidence>
<dbReference type="PROSITE" id="PS00134">
    <property type="entry name" value="TRYPSIN_HIS"/>
    <property type="match status" value="1"/>
</dbReference>
<evidence type="ECO:0000256" key="13">
    <source>
        <dbReference type="ARBA" id="ARBA00055534"/>
    </source>
</evidence>
<dbReference type="EMBL" id="CAVLGL010000046">
    <property type="protein sequence ID" value="CAK1583073.1"/>
    <property type="molecule type" value="Genomic_DNA"/>
</dbReference>
<evidence type="ECO:0000256" key="9">
    <source>
        <dbReference type="ARBA" id="ARBA00023157"/>
    </source>
</evidence>
<keyword evidence="10" id="KW-1199">Hemostasis impairing toxin</keyword>
<reference evidence="17 18" key="1">
    <citation type="submission" date="2023-11" db="EMBL/GenBank/DDBJ databases">
        <authorList>
            <person name="Hedman E."/>
            <person name="Englund M."/>
            <person name="Stromberg M."/>
            <person name="Nyberg Akerstrom W."/>
            <person name="Nylinder S."/>
            <person name="Jareborg N."/>
            <person name="Kallberg Y."/>
            <person name="Kronander E."/>
        </authorList>
    </citation>
    <scope>NUCLEOTIDE SEQUENCE [LARGE SCALE GENOMIC DNA]</scope>
</reference>
<dbReference type="CDD" id="cd00190">
    <property type="entry name" value="Tryp_SPc"/>
    <property type="match status" value="1"/>
</dbReference>
<keyword evidence="7 15" id="KW-0720">Serine protease</keyword>
<dbReference type="PANTHER" id="PTHR24276:SF97">
    <property type="entry name" value="GH13245P2-RELATED"/>
    <property type="match status" value="1"/>
</dbReference>
<dbReference type="PRINTS" id="PR00722">
    <property type="entry name" value="CHYMOTRYPSIN"/>
</dbReference>
<dbReference type="SMART" id="SM00020">
    <property type="entry name" value="Tryp_SPc"/>
    <property type="match status" value="1"/>
</dbReference>
<dbReference type="InterPro" id="IPR050430">
    <property type="entry name" value="Peptidase_S1"/>
</dbReference>
<dbReference type="GO" id="GO:0004252">
    <property type="term" value="F:serine-type endopeptidase activity"/>
    <property type="evidence" value="ECO:0007669"/>
    <property type="project" value="UniProtKB-EC"/>
</dbReference>
<dbReference type="PROSITE" id="PS00135">
    <property type="entry name" value="TRYPSIN_SER"/>
    <property type="match status" value="1"/>
</dbReference>
<dbReference type="InterPro" id="IPR043504">
    <property type="entry name" value="Peptidase_S1_PA_chymotrypsin"/>
</dbReference>
<keyword evidence="3" id="KW-0800">Toxin</keyword>
<dbReference type="FunFam" id="2.40.10.10:FF:000068">
    <property type="entry name" value="transmembrane protease serine 2"/>
    <property type="match status" value="1"/>
</dbReference>
<comment type="similarity">
    <text evidence="2">Belongs to the peptidase S1 family.</text>
</comment>
<dbReference type="GO" id="GO:0007586">
    <property type="term" value="P:digestion"/>
    <property type="evidence" value="ECO:0007669"/>
    <property type="project" value="UniProtKB-KW"/>
</dbReference>
<evidence type="ECO:0000256" key="8">
    <source>
        <dbReference type="ARBA" id="ARBA00023145"/>
    </source>
</evidence>
<evidence type="ECO:0000313" key="18">
    <source>
        <dbReference type="Proteomes" id="UP001314205"/>
    </source>
</evidence>
<evidence type="ECO:0000256" key="7">
    <source>
        <dbReference type="ARBA" id="ARBA00022825"/>
    </source>
</evidence>
<evidence type="ECO:0000256" key="4">
    <source>
        <dbReference type="ARBA" id="ARBA00022670"/>
    </source>
</evidence>
<dbReference type="GO" id="GO:0006508">
    <property type="term" value="P:proteolysis"/>
    <property type="evidence" value="ECO:0007669"/>
    <property type="project" value="UniProtKB-KW"/>
</dbReference>
<dbReference type="GO" id="GO:0005576">
    <property type="term" value="C:extracellular region"/>
    <property type="evidence" value="ECO:0007669"/>
    <property type="project" value="UniProtKB-SubCell"/>
</dbReference>
<dbReference type="Proteomes" id="UP001314205">
    <property type="component" value="Unassembled WGS sequence"/>
</dbReference>
<evidence type="ECO:0000256" key="11">
    <source>
        <dbReference type="ARBA" id="ARBA00036320"/>
    </source>
</evidence>